<dbReference type="Gramene" id="OE9A026348T1">
    <property type="protein sequence ID" value="OE9A026348C1"/>
    <property type="gene ID" value="OE9A026348"/>
</dbReference>
<proteinExistence type="predicted"/>
<comment type="caution">
    <text evidence="2">The sequence shown here is derived from an EMBL/GenBank/DDBJ whole genome shotgun (WGS) entry which is preliminary data.</text>
</comment>
<name>A0A8S0QXD0_OLEEU</name>
<evidence type="ECO:0000313" key="2">
    <source>
        <dbReference type="EMBL" id="CAA2971108.1"/>
    </source>
</evidence>
<feature type="region of interest" description="Disordered" evidence="1">
    <location>
        <begin position="48"/>
        <end position="90"/>
    </location>
</feature>
<organism evidence="2 3">
    <name type="scientific">Olea europaea subsp. europaea</name>
    <dbReference type="NCBI Taxonomy" id="158383"/>
    <lineage>
        <taxon>Eukaryota</taxon>
        <taxon>Viridiplantae</taxon>
        <taxon>Streptophyta</taxon>
        <taxon>Embryophyta</taxon>
        <taxon>Tracheophyta</taxon>
        <taxon>Spermatophyta</taxon>
        <taxon>Magnoliopsida</taxon>
        <taxon>eudicotyledons</taxon>
        <taxon>Gunneridae</taxon>
        <taxon>Pentapetalae</taxon>
        <taxon>asterids</taxon>
        <taxon>lamiids</taxon>
        <taxon>Lamiales</taxon>
        <taxon>Oleaceae</taxon>
        <taxon>Oleeae</taxon>
        <taxon>Olea</taxon>
    </lineage>
</organism>
<accession>A0A8S0QXD0</accession>
<gene>
    <name evidence="2" type="ORF">OLEA9_A026348</name>
</gene>
<keyword evidence="3" id="KW-1185">Reference proteome</keyword>
<evidence type="ECO:0000256" key="1">
    <source>
        <dbReference type="SAM" id="MobiDB-lite"/>
    </source>
</evidence>
<dbReference type="AlphaFoldDB" id="A0A8S0QXD0"/>
<reference evidence="2 3" key="1">
    <citation type="submission" date="2019-12" db="EMBL/GenBank/DDBJ databases">
        <authorList>
            <person name="Alioto T."/>
            <person name="Alioto T."/>
            <person name="Gomez Garrido J."/>
        </authorList>
    </citation>
    <scope>NUCLEOTIDE SEQUENCE [LARGE SCALE GENOMIC DNA]</scope>
</reference>
<sequence>MEDEENLQSQYSEYEADEIDAGRFDASKYNDLSPRHFLPSAASELFSQVSENENRYPLVEGDDTDADDLEVDEITTDDLDSEENAGTHYF</sequence>
<dbReference type="Proteomes" id="UP000594638">
    <property type="component" value="Unassembled WGS sequence"/>
</dbReference>
<evidence type="ECO:0000313" key="3">
    <source>
        <dbReference type="Proteomes" id="UP000594638"/>
    </source>
</evidence>
<protein>
    <submittedName>
        <fullName evidence="2">Uncharacterized protein</fullName>
    </submittedName>
</protein>
<feature type="compositionally biased region" description="Acidic residues" evidence="1">
    <location>
        <begin position="60"/>
        <end position="83"/>
    </location>
</feature>
<dbReference type="EMBL" id="CACTIH010001996">
    <property type="protein sequence ID" value="CAA2971108.1"/>
    <property type="molecule type" value="Genomic_DNA"/>
</dbReference>